<name>A0ACC1S004_9HYPO</name>
<proteinExistence type="predicted"/>
<comment type="caution">
    <text evidence="1">The sequence shown here is derived from an EMBL/GenBank/DDBJ whole genome shotgun (WGS) entry which is preliminary data.</text>
</comment>
<accession>A0ACC1S004</accession>
<evidence type="ECO:0000313" key="2">
    <source>
        <dbReference type="Proteomes" id="UP001148629"/>
    </source>
</evidence>
<reference evidence="1" key="1">
    <citation type="submission" date="2022-08" db="EMBL/GenBank/DDBJ databases">
        <title>Genome Sequence of Fusarium decemcellulare.</title>
        <authorList>
            <person name="Buettner E."/>
        </authorList>
    </citation>
    <scope>NUCLEOTIDE SEQUENCE</scope>
    <source>
        <strain evidence="1">Babe19</strain>
    </source>
</reference>
<protein>
    <submittedName>
        <fullName evidence="1">Uncharacterized protein</fullName>
    </submittedName>
</protein>
<organism evidence="1 2">
    <name type="scientific">Fusarium decemcellulare</name>
    <dbReference type="NCBI Taxonomy" id="57161"/>
    <lineage>
        <taxon>Eukaryota</taxon>
        <taxon>Fungi</taxon>
        <taxon>Dikarya</taxon>
        <taxon>Ascomycota</taxon>
        <taxon>Pezizomycotina</taxon>
        <taxon>Sordariomycetes</taxon>
        <taxon>Hypocreomycetidae</taxon>
        <taxon>Hypocreales</taxon>
        <taxon>Nectriaceae</taxon>
        <taxon>Fusarium</taxon>
        <taxon>Fusarium decemcellulare species complex</taxon>
    </lineage>
</organism>
<keyword evidence="2" id="KW-1185">Reference proteome</keyword>
<dbReference type="EMBL" id="JANRMS010001323">
    <property type="protein sequence ID" value="KAJ3529128.1"/>
    <property type="molecule type" value="Genomic_DNA"/>
</dbReference>
<sequence length="454" mass="51868">MAPSSLTTPPPSRSGTETPEHGCLDHIQHADRLLNEPDGRWIKLPEALFSSIMAVEPEINPMYKTSKALSDEWLRNALCMDDKTASIWSRLDIAYMSAICAPHTDVETLKLMNDWNGWVFAFDDPFDEGTFANDPIKAAEEVIYTLATLDNIHPIVSPEENPMRHTLQSCWNRFRKRASPGLQYRWKRHLTMYCVGVLQQVGVQHKASRPTVEEYMDMRAGCVGAYPSASAAGKLCTGTHAFLHRLRHFGQGFKRTFHGSSPGIRRARRSCGWLSLSFTPDWLLHQVPFRVASSGWPIRRGLFEEIIALTVKRTGLPKELTCLNTDTVRDISDPDPLRIDSWLISTRQNDLCSYRKDLIKGEDSNIIFILKDQGMSDQQAVDHIGEMLYDCYRRWYNALINLPFWGEGIDRDVMKFINGCRNIALGNLHWSLYTFRYLGTDGPEVKRTRMMKLP</sequence>
<gene>
    <name evidence="1" type="ORF">NM208_g9894</name>
</gene>
<dbReference type="Proteomes" id="UP001148629">
    <property type="component" value="Unassembled WGS sequence"/>
</dbReference>
<evidence type="ECO:0000313" key="1">
    <source>
        <dbReference type="EMBL" id="KAJ3529128.1"/>
    </source>
</evidence>